<protein>
    <submittedName>
        <fullName evidence="3">Molecular chaperone</fullName>
    </submittedName>
</protein>
<name>A0ABT2FB05_9NEIS</name>
<dbReference type="EMBL" id="JANUXW010000001">
    <property type="protein sequence ID" value="MCS4532919.1"/>
    <property type="molecule type" value="Genomic_DNA"/>
</dbReference>
<dbReference type="Proteomes" id="UP001166947">
    <property type="component" value="Unassembled WGS sequence"/>
</dbReference>
<dbReference type="PANTHER" id="PTHR30251:SF4">
    <property type="entry name" value="SLR1668 PROTEIN"/>
    <property type="match status" value="1"/>
</dbReference>
<organism evidence="3 4">
    <name type="scientific">Neisseria montereyensis</name>
    <dbReference type="NCBI Taxonomy" id="2973938"/>
    <lineage>
        <taxon>Bacteria</taxon>
        <taxon>Pseudomonadati</taxon>
        <taxon>Pseudomonadota</taxon>
        <taxon>Betaproteobacteria</taxon>
        <taxon>Neisseriales</taxon>
        <taxon>Neisseriaceae</taxon>
        <taxon>Neisseria</taxon>
    </lineage>
</organism>
<dbReference type="InterPro" id="IPR050643">
    <property type="entry name" value="Periplasmic_pilus_chap"/>
</dbReference>
<evidence type="ECO:0000313" key="3">
    <source>
        <dbReference type="EMBL" id="MCS4532919.1"/>
    </source>
</evidence>
<dbReference type="InterPro" id="IPR008962">
    <property type="entry name" value="PapD-like_sf"/>
</dbReference>
<feature type="domain" description="Pili assembly chaperone N-terminal" evidence="2">
    <location>
        <begin position="26"/>
        <end position="142"/>
    </location>
</feature>
<dbReference type="PANTHER" id="PTHR30251">
    <property type="entry name" value="PILUS ASSEMBLY CHAPERONE"/>
    <property type="match status" value="1"/>
</dbReference>
<keyword evidence="4" id="KW-1185">Reference proteome</keyword>
<dbReference type="RefSeq" id="WP_259290737.1">
    <property type="nucleotide sequence ID" value="NZ_JANUXW010000001.1"/>
</dbReference>
<reference evidence="3" key="1">
    <citation type="submission" date="2022-08" db="EMBL/GenBank/DDBJ databases">
        <authorList>
            <person name="Volokhov D.V."/>
            <person name="Furtak V.A."/>
            <person name="Zagorodnyaya T.A."/>
        </authorList>
    </citation>
    <scope>NUCLEOTIDE SEQUENCE</scope>
    <source>
        <strain evidence="3">CSL10203-ORH2</strain>
    </source>
</reference>
<reference evidence="3" key="2">
    <citation type="journal article" date="2023" name="Curr. Microbiol.">
        <title>Neisseria montereyensis sp. nov., Isolated from Oropharynx of California Sea Lion (Zalophus californianus): Genomic, Phylogenetic, and Phenotypic Study.</title>
        <authorList>
            <person name="Volokhov D.V."/>
            <person name="Zagorodnyaya T.A."/>
            <person name="Furtak V.A."/>
            <person name="Nattanmai G."/>
            <person name="Randall L."/>
            <person name="Jose S."/>
            <person name="Gao Y."/>
            <person name="Gulland F.M."/>
            <person name="Eisenberg T."/>
            <person name="Delmonte P."/>
            <person name="Blom J."/>
            <person name="Mitchell K.K."/>
        </authorList>
    </citation>
    <scope>NUCLEOTIDE SEQUENCE</scope>
    <source>
        <strain evidence="3">CSL10203-ORH2</strain>
    </source>
</reference>
<evidence type="ECO:0000313" key="4">
    <source>
        <dbReference type="Proteomes" id="UP001166947"/>
    </source>
</evidence>
<keyword evidence="1" id="KW-0732">Signal</keyword>
<evidence type="ECO:0000259" key="2">
    <source>
        <dbReference type="Pfam" id="PF00345"/>
    </source>
</evidence>
<dbReference type="Pfam" id="PF00345">
    <property type="entry name" value="PapD_N"/>
    <property type="match status" value="1"/>
</dbReference>
<sequence>MQWYKLKPVLTGIALSAYALASHAAGLQISPTGLSLPAKQRAGIFTLTNTDGAPLTAQVRVYRWTQDENGQDMLTPTRDVIASPPMVKLAAGGIQQFRVIRAQPAKTAEEAYRLVIDELPAADKQPQKGLQFVLRYSVPLFLNQSENPDTQLQWQAEASGGKVILKAKNTGAAHAQLSHIVFNRAADNSGKNLVAGLAGYVLPGKTGQYTLDISPAALRQGQLSVTVNGRPIRPEVRFAAP</sequence>
<evidence type="ECO:0000256" key="1">
    <source>
        <dbReference type="SAM" id="SignalP"/>
    </source>
</evidence>
<feature type="signal peptide" evidence="1">
    <location>
        <begin position="1"/>
        <end position="24"/>
    </location>
</feature>
<feature type="chain" id="PRO_5046585383" evidence="1">
    <location>
        <begin position="25"/>
        <end position="241"/>
    </location>
</feature>
<dbReference type="SUPFAM" id="SSF49354">
    <property type="entry name" value="PapD-like"/>
    <property type="match status" value="1"/>
</dbReference>
<dbReference type="Gene3D" id="2.60.40.10">
    <property type="entry name" value="Immunoglobulins"/>
    <property type="match status" value="1"/>
</dbReference>
<gene>
    <name evidence="3" type="ORF">NXS09_01210</name>
</gene>
<proteinExistence type="predicted"/>
<dbReference type="InterPro" id="IPR016147">
    <property type="entry name" value="Pili_assmbl_chaperone_N"/>
</dbReference>
<comment type="caution">
    <text evidence="3">The sequence shown here is derived from an EMBL/GenBank/DDBJ whole genome shotgun (WGS) entry which is preliminary data.</text>
</comment>
<accession>A0ABT2FB05</accession>
<dbReference type="InterPro" id="IPR013783">
    <property type="entry name" value="Ig-like_fold"/>
</dbReference>